<feature type="region of interest" description="KHa" evidence="12">
    <location>
        <begin position="4"/>
        <end position="71"/>
    </location>
</feature>
<dbReference type="Pfam" id="PF10996">
    <property type="entry name" value="Beta-Casp"/>
    <property type="match status" value="1"/>
</dbReference>
<evidence type="ECO:0000256" key="11">
    <source>
        <dbReference type="ARBA" id="ARBA00023163"/>
    </source>
</evidence>
<accession>A0A0A7GIU9</accession>
<dbReference type="PROSITE" id="PS50084">
    <property type="entry name" value="KH_TYPE_1"/>
    <property type="match status" value="1"/>
</dbReference>
<gene>
    <name evidence="12" type="primary">fttA</name>
    <name evidence="16" type="ORF">GACE_1788</name>
</gene>
<keyword evidence="10 12" id="KW-0238">DNA-binding</keyword>
<dbReference type="CDD" id="cd02410">
    <property type="entry name" value="KH-II_CPSF_arch_rpt2"/>
    <property type="match status" value="1"/>
</dbReference>
<feature type="binding site" evidence="12">
    <location>
        <position position="246"/>
    </location>
    <ligand>
        <name>Zn(2+)</name>
        <dbReference type="ChEBI" id="CHEBI:29105"/>
        <label>2</label>
    </ligand>
</feature>
<dbReference type="InterPro" id="IPR004087">
    <property type="entry name" value="KH_dom"/>
</dbReference>
<evidence type="ECO:0000256" key="1">
    <source>
        <dbReference type="ARBA" id="ARBA00022472"/>
    </source>
</evidence>
<comment type="similarity">
    <text evidence="12">Belongs to the metallo-beta-lactamase superfamily. RNA-metabolizing metallo-beta-lactamase-like family. FttA subfamily.</text>
</comment>
<feature type="domain" description="Beta-Casp" evidence="15">
    <location>
        <begin position="420"/>
        <end position="545"/>
    </location>
</feature>
<dbReference type="EC" id="3.1.-.-" evidence="12"/>
<dbReference type="GO" id="GO:0003723">
    <property type="term" value="F:RNA binding"/>
    <property type="evidence" value="ECO:0007669"/>
    <property type="project" value="UniProtKB-UniRule"/>
</dbReference>
<dbReference type="GO" id="GO:0003677">
    <property type="term" value="F:DNA binding"/>
    <property type="evidence" value="ECO:0007669"/>
    <property type="project" value="UniProtKB-KW"/>
</dbReference>
<dbReference type="GO" id="GO:0004521">
    <property type="term" value="F:RNA endonuclease activity"/>
    <property type="evidence" value="ECO:0007669"/>
    <property type="project" value="UniProtKB-UniRule"/>
</dbReference>
<reference evidence="16 17" key="1">
    <citation type="journal article" date="2015" name="Appl. Environ. Microbiol.">
        <title>The Geoglobus acetivorans genome: Fe(III) reduction, acetate utilization, autotrophic growth, and degradation of aromatic compounds in a hyperthermophilic archaeon.</title>
        <authorList>
            <person name="Mardanov A.V."/>
            <person name="Slododkina G.B."/>
            <person name="Slobodkin A.I."/>
            <person name="Beletsky A.V."/>
            <person name="Gavrilov S.N."/>
            <person name="Kublanov I.V."/>
            <person name="Bonch-Osmolovskaya E.A."/>
            <person name="Skryabin K.G."/>
            <person name="Ravin N.V."/>
        </authorList>
    </citation>
    <scope>NUCLEOTIDE SEQUENCE [LARGE SCALE GENOMIC DNA]</scope>
    <source>
        <strain evidence="16 17">SBH6</strain>
    </source>
</reference>
<evidence type="ECO:0000256" key="8">
    <source>
        <dbReference type="ARBA" id="ARBA00022884"/>
    </source>
</evidence>
<comment type="function">
    <text evidence="12">Terminates transcription on the whole genome. Termination is linked to FttA-mediated RNA cleavage and does not require NTP hydrolysis. Cleaves endonucleolytically at the RNA exit channel of RNA polymerase (RNAP); the 5'-3' exonuclease activity of this protein degrades the nascent RNA released from RNAP.</text>
</comment>
<feature type="binding site" evidence="12">
    <location>
        <position position="351"/>
    </location>
    <ligand>
        <name>Zn(2+)</name>
        <dbReference type="ChEBI" id="CHEBI:29105"/>
        <label>2</label>
    </ligand>
</feature>
<dbReference type="InterPro" id="IPR022712">
    <property type="entry name" value="Beta_Casp"/>
</dbReference>
<keyword evidence="9 12" id="KW-0805">Transcription regulation</keyword>
<evidence type="ECO:0000256" key="2">
    <source>
        <dbReference type="ARBA" id="ARBA00022722"/>
    </source>
</evidence>
<dbReference type="PANTHER" id="PTHR11203:SF51">
    <property type="entry name" value="CLEAVAGE AND POLYADENYLATION SPECIFICITY FACTOR"/>
    <property type="match status" value="1"/>
</dbReference>
<dbReference type="AlphaFoldDB" id="A0A0A7GIU9"/>
<dbReference type="Pfam" id="PF00753">
    <property type="entry name" value="Lactamase_B"/>
    <property type="match status" value="1"/>
</dbReference>
<evidence type="ECO:0000259" key="14">
    <source>
        <dbReference type="SMART" id="SM00849"/>
    </source>
</evidence>
<keyword evidence="3 12" id="KW-0479">Metal-binding</keyword>
<dbReference type="GO" id="GO:0004532">
    <property type="term" value="F:RNA exonuclease activity"/>
    <property type="evidence" value="ECO:0007669"/>
    <property type="project" value="UniProtKB-UniRule"/>
</dbReference>
<feature type="binding site" evidence="12">
    <location>
        <position position="351"/>
    </location>
    <ligand>
        <name>Zn(2+)</name>
        <dbReference type="ChEBI" id="CHEBI:29105"/>
        <label>1</label>
    </ligand>
</feature>
<evidence type="ECO:0000256" key="9">
    <source>
        <dbReference type="ARBA" id="ARBA00023015"/>
    </source>
</evidence>
<dbReference type="GeneID" id="24798365"/>
<dbReference type="SUPFAM" id="SSF56281">
    <property type="entry name" value="Metallo-hydrolase/oxidoreductase"/>
    <property type="match status" value="1"/>
</dbReference>
<dbReference type="Pfam" id="PF07521">
    <property type="entry name" value="RMMBL"/>
    <property type="match status" value="1"/>
</dbReference>
<dbReference type="SMART" id="SM01027">
    <property type="entry name" value="Beta-Casp"/>
    <property type="match status" value="1"/>
</dbReference>
<feature type="domain" description="K Homology" evidence="13">
    <location>
        <begin position="97"/>
        <end position="167"/>
    </location>
</feature>
<dbReference type="CDD" id="cd16295">
    <property type="entry name" value="TTHA0252-CPSF-like_MBL-fold"/>
    <property type="match status" value="1"/>
</dbReference>
<name>A0A0A7GIU9_GEOAI</name>
<evidence type="ECO:0000256" key="12">
    <source>
        <dbReference type="HAMAP-Rule" id="MF_00870"/>
    </source>
</evidence>
<dbReference type="InterPro" id="IPR001279">
    <property type="entry name" value="Metallo-B-lactamas"/>
</dbReference>
<dbReference type="HOGENOM" id="CLU_009673_5_1_2"/>
<feature type="binding site" evidence="12">
    <location>
        <position position="241"/>
    </location>
    <ligand>
        <name>Zn(2+)</name>
        <dbReference type="ChEBI" id="CHEBI:29105"/>
        <label>1</label>
    </ligand>
</feature>
<dbReference type="GO" id="GO:0008270">
    <property type="term" value="F:zinc ion binding"/>
    <property type="evidence" value="ECO:0007669"/>
    <property type="project" value="UniProtKB-UniRule"/>
</dbReference>
<dbReference type="Gene3D" id="3.30.300.230">
    <property type="match status" value="1"/>
</dbReference>
<comment type="cofactor">
    <cofactor evidence="12">
        <name>Zn(2+)</name>
        <dbReference type="ChEBI" id="CHEBI:29105"/>
    </cofactor>
    <text evidence="12">Binds 2 Zn(2+) ions, which are required for nuclease activity.</text>
</comment>
<evidence type="ECO:0000256" key="5">
    <source>
        <dbReference type="ARBA" id="ARBA00022801"/>
    </source>
</evidence>
<dbReference type="InterPro" id="IPR019975">
    <property type="entry name" value="aCPSF1"/>
</dbReference>
<feature type="binding site" evidence="12">
    <location>
        <position position="328"/>
    </location>
    <ligand>
        <name>Zn(2+)</name>
        <dbReference type="ChEBI" id="CHEBI:29105"/>
        <label>1</label>
    </ligand>
</feature>
<keyword evidence="8 12" id="KW-0694">RNA-binding</keyword>
<dbReference type="Proteomes" id="UP000030624">
    <property type="component" value="Chromosome"/>
</dbReference>
<dbReference type="SMART" id="SM00322">
    <property type="entry name" value="KH"/>
    <property type="match status" value="1"/>
</dbReference>
<dbReference type="GO" id="GO:0006353">
    <property type="term" value="P:DNA-templated transcription termination"/>
    <property type="evidence" value="ECO:0007669"/>
    <property type="project" value="UniProtKB-UniRule"/>
</dbReference>
<dbReference type="InterPro" id="IPR015946">
    <property type="entry name" value="KH_dom-like_a/b"/>
</dbReference>
<evidence type="ECO:0000313" key="17">
    <source>
        <dbReference type="Proteomes" id="UP000030624"/>
    </source>
</evidence>
<dbReference type="HAMAP" id="MF_00870">
    <property type="entry name" value="FttA"/>
    <property type="match status" value="1"/>
</dbReference>
<dbReference type="eggNOG" id="arCOG00543">
    <property type="taxonomic scope" value="Archaea"/>
</dbReference>
<protein>
    <recommendedName>
        <fullName evidence="12">Transcription termination factor FttA</fullName>
        <ecNumber evidence="12">3.1.-.-</ecNumber>
    </recommendedName>
</protein>
<feature type="region of interest" description="KHb" evidence="12">
    <location>
        <begin position="72"/>
        <end position="139"/>
    </location>
</feature>
<dbReference type="EMBL" id="CP009552">
    <property type="protein sequence ID" value="AIY90816.1"/>
    <property type="molecule type" value="Genomic_DNA"/>
</dbReference>
<dbReference type="InterPro" id="IPR036866">
    <property type="entry name" value="RibonucZ/Hydroxyglut_hydro"/>
</dbReference>
<keyword evidence="11" id="KW-0804">Transcription</keyword>
<dbReference type="STRING" id="565033.GACE_1788"/>
<keyword evidence="7 12" id="KW-0269">Exonuclease</keyword>
<sequence>MSSKEYIRQLKEKIRELVPESVRIKNIEFEGPLLVIYVDNLQEFAEAGDVVRRLAKDLRKRIIVRPDPKNLRPPEEAKEIIRQIVPEEAQITGFFFDEENGEVIIEAEKPGIVIGKNGVTLREIMKAVGWSPKAVRTAPLKSKTIENVREFLINVKDERKEILKRIGERIHRGTIYEDRWVRVTFLGGSREVGRSCYLLQTPESKVLIDCGVNVGNVHQSPYFYVPEIQPLDSIDAVVITHAHLDHCGLLPILFKYGYRGPVYLTPPTRDLMVLLQLDFIEVAAREGNPTPYESQHVREALKHTIPLDYGVVTDITPDIRLTFYNAGHILGSAIAHFHVGEGLYNIAFTGDFKFEKTRLFDRAFTNFPRIEGLIMEATYGGAEDFQPSRKEAEEKLIEVIKRTIERGGKVLIPTFAVGRSQEVMIVLEEAIRNEILEPVPVYLDGMIYEATAIHTAYPEYLNSHLRDLIFHQGINPFISESFVRVDSPGKRQEVIESSEPSVILATSGMLNGGPVMEYFKTFAPDERNTIVFVGYQAEGTLGRRIQKGWKEVPLPSSGGKRDVVTINMEVETVDGFSGHSDRKQLLNYVRALKQKPEKVITIHGDENKCIELASAIYKTYRVETRAPMNLETVRFL</sequence>
<evidence type="ECO:0000256" key="6">
    <source>
        <dbReference type="ARBA" id="ARBA00022833"/>
    </source>
</evidence>
<dbReference type="CDD" id="cd22532">
    <property type="entry name" value="KH-II_CPSF_arch_rpt1"/>
    <property type="match status" value="1"/>
</dbReference>
<comment type="caution">
    <text evidence="12">Lacks conserved residue(s) required for the propagation of feature annotation.</text>
</comment>
<comment type="subunit">
    <text evidence="12">Homodimer. Interacts with RNA polymerase (RNAP), interacts with the Spt4-Spt5 complex.</text>
</comment>
<feature type="binding site" evidence="12">
    <location>
        <position position="245"/>
    </location>
    <ligand>
        <name>Zn(2+)</name>
        <dbReference type="ChEBI" id="CHEBI:29105"/>
        <label>2</label>
    </ligand>
</feature>
<evidence type="ECO:0000256" key="4">
    <source>
        <dbReference type="ARBA" id="ARBA00022759"/>
    </source>
</evidence>
<proteinExistence type="inferred from homology"/>
<keyword evidence="2 12" id="KW-0540">Nuclease</keyword>
<keyword evidence="6 12" id="KW-0862">Zinc</keyword>
<dbReference type="PANTHER" id="PTHR11203">
    <property type="entry name" value="CLEAVAGE AND POLYADENYLATION SPECIFICITY FACTOR FAMILY MEMBER"/>
    <property type="match status" value="1"/>
</dbReference>
<evidence type="ECO:0000256" key="7">
    <source>
        <dbReference type="ARBA" id="ARBA00022839"/>
    </source>
</evidence>
<evidence type="ECO:0000259" key="13">
    <source>
        <dbReference type="SMART" id="SM00322"/>
    </source>
</evidence>
<dbReference type="RefSeq" id="WP_048092790.1">
    <property type="nucleotide sequence ID" value="NZ_CP009552.1"/>
</dbReference>
<dbReference type="InterPro" id="IPR033769">
    <property type="entry name" value="TffA_KH"/>
</dbReference>
<dbReference type="InterPro" id="IPR050698">
    <property type="entry name" value="MBL"/>
</dbReference>
<organism evidence="16 17">
    <name type="scientific">Geoglobus acetivorans</name>
    <dbReference type="NCBI Taxonomy" id="565033"/>
    <lineage>
        <taxon>Archaea</taxon>
        <taxon>Methanobacteriati</taxon>
        <taxon>Methanobacteriota</taxon>
        <taxon>Archaeoglobi</taxon>
        <taxon>Archaeoglobales</taxon>
        <taxon>Archaeoglobaceae</taxon>
        <taxon>Geoglobus</taxon>
    </lineage>
</organism>
<feature type="region of interest" description="Metallo-beta-lactamase C-terminus" evidence="12">
    <location>
        <begin position="578"/>
        <end position="636"/>
    </location>
</feature>
<evidence type="ECO:0000256" key="10">
    <source>
        <dbReference type="ARBA" id="ARBA00023125"/>
    </source>
</evidence>
<feature type="binding site" evidence="12">
    <location>
        <position position="603"/>
    </location>
    <ligand>
        <name>Zn(2+)</name>
        <dbReference type="ChEBI" id="CHEBI:29105"/>
        <label>2</label>
    </ligand>
</feature>
<feature type="binding site" evidence="12">
    <location>
        <position position="243"/>
    </location>
    <ligand>
        <name>Zn(2+)</name>
        <dbReference type="ChEBI" id="CHEBI:29105"/>
        <label>1</label>
    </ligand>
</feature>
<dbReference type="Gene3D" id="3.40.50.10890">
    <property type="match status" value="1"/>
</dbReference>
<dbReference type="Gene3D" id="3.60.15.10">
    <property type="entry name" value="Ribonuclease Z/Hydroxyacylglutathione hydrolase-like"/>
    <property type="match status" value="1"/>
</dbReference>
<dbReference type="InterPro" id="IPR011108">
    <property type="entry name" value="RMMBL"/>
</dbReference>
<evidence type="ECO:0000256" key="3">
    <source>
        <dbReference type="ARBA" id="ARBA00022723"/>
    </source>
</evidence>
<evidence type="ECO:0000259" key="15">
    <source>
        <dbReference type="SMART" id="SM01027"/>
    </source>
</evidence>
<keyword evidence="5 12" id="KW-0378">Hydrolase</keyword>
<keyword evidence="4 12" id="KW-0255">Endonuclease</keyword>
<dbReference type="Gene3D" id="3.30.300.20">
    <property type="match status" value="1"/>
</dbReference>
<dbReference type="SMART" id="SM00849">
    <property type="entry name" value="Lactamase_B"/>
    <property type="match status" value="1"/>
</dbReference>
<dbReference type="NCBIfam" id="TIGR03675">
    <property type="entry name" value="arCOG00543"/>
    <property type="match status" value="1"/>
</dbReference>
<dbReference type="KEGG" id="gac:GACE_1788"/>
<dbReference type="Pfam" id="PF17214">
    <property type="entry name" value="KH_TffA"/>
    <property type="match status" value="1"/>
</dbReference>
<keyword evidence="1 12" id="KW-0806">Transcription termination</keyword>
<evidence type="ECO:0000313" key="16">
    <source>
        <dbReference type="EMBL" id="AIY90816.1"/>
    </source>
</evidence>
<feature type="domain" description="Metallo-beta-lactamase" evidence="14">
    <location>
        <begin position="193"/>
        <end position="389"/>
    </location>
</feature>